<dbReference type="EMBL" id="LTAO01000013">
    <property type="protein sequence ID" value="KYG30969.1"/>
    <property type="molecule type" value="Genomic_DNA"/>
</dbReference>
<reference evidence="3" key="1">
    <citation type="submission" date="2016-02" db="EMBL/GenBank/DDBJ databases">
        <title>Genome sequence of Bacillus trypoxylicola KCTC 13244(T).</title>
        <authorList>
            <person name="Jeong H."/>
            <person name="Park S.-H."/>
            <person name="Choi S.-K."/>
        </authorList>
    </citation>
    <scope>NUCLEOTIDE SEQUENCE [LARGE SCALE GENOMIC DNA]</scope>
    <source>
        <strain evidence="3">KCTC 13244</strain>
    </source>
</reference>
<dbReference type="RefSeq" id="WP_061948754.1">
    <property type="nucleotide sequence ID" value="NZ_LTAO01000013.1"/>
</dbReference>
<feature type="compositionally biased region" description="Basic residues" evidence="1">
    <location>
        <begin position="71"/>
        <end position="80"/>
    </location>
</feature>
<keyword evidence="2" id="KW-0812">Transmembrane</keyword>
<accession>A0A161PEI8</accession>
<protein>
    <submittedName>
        <fullName evidence="3">Uncharacterized protein</fullName>
    </submittedName>
</protein>
<dbReference type="Proteomes" id="UP000075806">
    <property type="component" value="Unassembled WGS sequence"/>
</dbReference>
<feature type="transmembrane region" description="Helical" evidence="2">
    <location>
        <begin position="31"/>
        <end position="52"/>
    </location>
</feature>
<feature type="region of interest" description="Disordered" evidence="1">
    <location>
        <begin position="65"/>
        <end position="136"/>
    </location>
</feature>
<dbReference type="AlphaFoldDB" id="A0A161PEI8"/>
<keyword evidence="2" id="KW-0472">Membrane</keyword>
<comment type="caution">
    <text evidence="3">The sequence shown here is derived from an EMBL/GenBank/DDBJ whole genome shotgun (WGS) entry which is preliminary data.</text>
</comment>
<dbReference type="NCBIfam" id="NF041554">
    <property type="entry name" value="SA1362_fam"/>
    <property type="match status" value="1"/>
</dbReference>
<dbReference type="InterPro" id="IPR048110">
    <property type="entry name" value="SA1362/YqhP-like"/>
</dbReference>
<keyword evidence="2" id="KW-1133">Transmembrane helix</keyword>
<keyword evidence="4" id="KW-1185">Reference proteome</keyword>
<proteinExistence type="predicted"/>
<gene>
    <name evidence="3" type="ORF">AZF04_18405</name>
</gene>
<feature type="transmembrane region" description="Helical" evidence="2">
    <location>
        <begin position="7"/>
        <end position="25"/>
    </location>
</feature>
<evidence type="ECO:0000313" key="3">
    <source>
        <dbReference type="EMBL" id="KYG30969.1"/>
    </source>
</evidence>
<dbReference type="STRING" id="519424.AZF04_18405"/>
<evidence type="ECO:0000256" key="2">
    <source>
        <dbReference type="SAM" id="Phobius"/>
    </source>
</evidence>
<sequence length="136" mass="15548">MSQAMKYLIPVIIILAIIGLSYQLIFNTWSFIQSILLIVIIAAVIFFLYRLYVSKQYGVPIIPKSQGPTRKQLKKAKRTSTVKPSQPPRRFVSKGTNTVKKGPVPLRKSTTPTKKREHNFTVIEGNKNKHKRKNRA</sequence>
<dbReference type="OrthoDB" id="2989424at2"/>
<evidence type="ECO:0000313" key="4">
    <source>
        <dbReference type="Proteomes" id="UP000075806"/>
    </source>
</evidence>
<evidence type="ECO:0000256" key="1">
    <source>
        <dbReference type="SAM" id="MobiDB-lite"/>
    </source>
</evidence>
<name>A0A161PEI8_9BACI</name>
<organism evidence="3 4">
    <name type="scientific">Alkalihalobacillus trypoxylicola</name>
    <dbReference type="NCBI Taxonomy" id="519424"/>
    <lineage>
        <taxon>Bacteria</taxon>
        <taxon>Bacillati</taxon>
        <taxon>Bacillota</taxon>
        <taxon>Bacilli</taxon>
        <taxon>Bacillales</taxon>
        <taxon>Bacillaceae</taxon>
        <taxon>Alkalihalobacillus</taxon>
    </lineage>
</organism>